<proteinExistence type="predicted"/>
<dbReference type="Proteomes" id="UP001154078">
    <property type="component" value="Chromosome 2"/>
</dbReference>
<evidence type="ECO:0000313" key="1">
    <source>
        <dbReference type="EMBL" id="CAH0551316.1"/>
    </source>
</evidence>
<reference evidence="1" key="1">
    <citation type="submission" date="2021-12" db="EMBL/GenBank/DDBJ databases">
        <authorList>
            <person name="King R."/>
        </authorList>
    </citation>
    <scope>NUCLEOTIDE SEQUENCE</scope>
</reference>
<protein>
    <submittedName>
        <fullName evidence="1">Uncharacterized protein</fullName>
    </submittedName>
</protein>
<name>A0A9P0FD54_BRAAE</name>
<organism evidence="1 2">
    <name type="scientific">Brassicogethes aeneus</name>
    <name type="common">Rape pollen beetle</name>
    <name type="synonym">Meligethes aeneus</name>
    <dbReference type="NCBI Taxonomy" id="1431903"/>
    <lineage>
        <taxon>Eukaryota</taxon>
        <taxon>Metazoa</taxon>
        <taxon>Ecdysozoa</taxon>
        <taxon>Arthropoda</taxon>
        <taxon>Hexapoda</taxon>
        <taxon>Insecta</taxon>
        <taxon>Pterygota</taxon>
        <taxon>Neoptera</taxon>
        <taxon>Endopterygota</taxon>
        <taxon>Coleoptera</taxon>
        <taxon>Polyphaga</taxon>
        <taxon>Cucujiformia</taxon>
        <taxon>Nitidulidae</taxon>
        <taxon>Meligethinae</taxon>
        <taxon>Brassicogethes</taxon>
    </lineage>
</organism>
<keyword evidence="2" id="KW-1185">Reference proteome</keyword>
<sequence>MTTRKPFGEFLKSQKNRRLKRDKNGSLLQQIPSLLLTRHDVNIFSDDKQDTADCTSFNNFTLPESSIEHQDDIISDDNGVDFIQMGISDRVLTVKDVDVGYSVQTKIIDPDTTIDLRTQIGQWQCQYNISQAATGSLLKMLTNVNSVDELKKLPKDSRTLLNTPQTTFTKG</sequence>
<dbReference type="AlphaFoldDB" id="A0A9P0FD54"/>
<evidence type="ECO:0000313" key="2">
    <source>
        <dbReference type="Proteomes" id="UP001154078"/>
    </source>
</evidence>
<accession>A0A9P0FD54</accession>
<dbReference type="OrthoDB" id="10435217at2759"/>
<dbReference type="EMBL" id="OV121133">
    <property type="protein sequence ID" value="CAH0551316.1"/>
    <property type="molecule type" value="Genomic_DNA"/>
</dbReference>
<gene>
    <name evidence="1" type="ORF">MELIAE_LOCUS3957</name>
</gene>